<proteinExistence type="predicted"/>
<gene>
    <name evidence="2" type="ORF">H310_03742</name>
</gene>
<organism evidence="2">
    <name type="scientific">Aphanomyces invadans</name>
    <dbReference type="NCBI Taxonomy" id="157072"/>
    <lineage>
        <taxon>Eukaryota</taxon>
        <taxon>Sar</taxon>
        <taxon>Stramenopiles</taxon>
        <taxon>Oomycota</taxon>
        <taxon>Saprolegniomycetes</taxon>
        <taxon>Saprolegniales</taxon>
        <taxon>Verrucalvaceae</taxon>
        <taxon>Aphanomyces</taxon>
    </lineage>
</organism>
<name>A0A024UIY6_9STRA</name>
<dbReference type="EMBL" id="KI913956">
    <property type="protein sequence ID" value="ETW06160.1"/>
    <property type="molecule type" value="Genomic_DNA"/>
</dbReference>
<reference evidence="2" key="1">
    <citation type="submission" date="2013-12" db="EMBL/GenBank/DDBJ databases">
        <title>The Genome Sequence of Aphanomyces invadans NJM9701.</title>
        <authorList>
            <consortium name="The Broad Institute Genomics Platform"/>
            <person name="Russ C."/>
            <person name="Tyler B."/>
            <person name="van West P."/>
            <person name="Dieguez-Uribeondo J."/>
            <person name="Young S.K."/>
            <person name="Zeng Q."/>
            <person name="Gargeya S."/>
            <person name="Fitzgerald M."/>
            <person name="Abouelleil A."/>
            <person name="Alvarado L."/>
            <person name="Chapman S.B."/>
            <person name="Gainer-Dewar J."/>
            <person name="Goldberg J."/>
            <person name="Griggs A."/>
            <person name="Gujja S."/>
            <person name="Hansen M."/>
            <person name="Howarth C."/>
            <person name="Imamovic A."/>
            <person name="Ireland A."/>
            <person name="Larimer J."/>
            <person name="McCowan C."/>
            <person name="Murphy C."/>
            <person name="Pearson M."/>
            <person name="Poon T.W."/>
            <person name="Priest M."/>
            <person name="Roberts A."/>
            <person name="Saif S."/>
            <person name="Shea T."/>
            <person name="Sykes S."/>
            <person name="Wortman J."/>
            <person name="Nusbaum C."/>
            <person name="Birren B."/>
        </authorList>
    </citation>
    <scope>NUCLEOTIDE SEQUENCE [LARGE SCALE GENOMIC DNA]</scope>
    <source>
        <strain evidence="2">NJM9701</strain>
    </source>
</reference>
<accession>A0A024UIY6</accession>
<dbReference type="GeneID" id="20080792"/>
<dbReference type="RefSeq" id="XP_008865937.1">
    <property type="nucleotide sequence ID" value="XM_008867715.1"/>
</dbReference>
<evidence type="ECO:0000313" key="2">
    <source>
        <dbReference type="EMBL" id="ETW06160.1"/>
    </source>
</evidence>
<dbReference type="InterPro" id="IPR027267">
    <property type="entry name" value="AH/BAR_dom_sf"/>
</dbReference>
<dbReference type="SUPFAM" id="SSF103657">
    <property type="entry name" value="BAR/IMD domain-like"/>
    <property type="match status" value="1"/>
</dbReference>
<dbReference type="Gene3D" id="1.20.1270.60">
    <property type="entry name" value="Arfaptin homology (AH) domain/BAR domain"/>
    <property type="match status" value="1"/>
</dbReference>
<feature type="compositionally biased region" description="Basic and acidic residues" evidence="1">
    <location>
        <begin position="7"/>
        <end position="19"/>
    </location>
</feature>
<dbReference type="VEuPathDB" id="FungiDB:H310_03742"/>
<dbReference type="OrthoDB" id="68726at2759"/>
<feature type="region of interest" description="Disordered" evidence="1">
    <location>
        <begin position="1"/>
        <end position="26"/>
    </location>
</feature>
<evidence type="ECO:0008006" key="3">
    <source>
        <dbReference type="Google" id="ProtNLM"/>
    </source>
</evidence>
<evidence type="ECO:0000256" key="1">
    <source>
        <dbReference type="SAM" id="MobiDB-lite"/>
    </source>
</evidence>
<sequence>MELATIQDERRLESEHERVVQQQTHRPVTTRVRDALRRFTQRHIVGKVREETAAVFNQDEYATERAKYMDLLHHVKAQEGSLKQLAQCVSQLGGAMLNVGECNARIKMDRSDTRFADMMRQIQGKTMAYGPSLEQHVLPQLRHHVERMEALLPQMHQRENLESDYFTAVHKHERAKRKGKLQAIKETGQQMDAAQHALVVVTRVLLAQFKMVQASKGRLTEETLQLTCRSMGHLMHQMMTLASVDTAP</sequence>
<dbReference type="AlphaFoldDB" id="A0A024UIY6"/>
<protein>
    <recommendedName>
        <fullName evidence="3">BAR domain-containing protein</fullName>
    </recommendedName>
</protein>